<dbReference type="eggNOG" id="COG5662">
    <property type="taxonomic scope" value="Bacteria"/>
</dbReference>
<organism evidence="2 3">
    <name type="scientific">Paenarthrobacter aurescens (strain TC1)</name>
    <dbReference type="NCBI Taxonomy" id="290340"/>
    <lineage>
        <taxon>Bacteria</taxon>
        <taxon>Bacillati</taxon>
        <taxon>Actinomycetota</taxon>
        <taxon>Actinomycetes</taxon>
        <taxon>Micrococcales</taxon>
        <taxon>Micrococcaceae</taxon>
        <taxon>Paenarthrobacter</taxon>
    </lineage>
</organism>
<keyword evidence="1" id="KW-0472">Membrane</keyword>
<dbReference type="EMBL" id="CP000474">
    <property type="protein sequence ID" value="ABM07279.1"/>
    <property type="molecule type" value="Genomic_DNA"/>
</dbReference>
<sequence>MSMPRRSLRPGALSRRRLAALRHPRTPEHLQDCAECRIALRRERQYLERLRGAAVPEASQDLAARLIQHTERLANEPAPTYSTSTPQHPFGRFRGLRIAGIAAGTLAVSAGALAVSAYVIAGDEDSRVLAGPSDLGAVAGAWTGNPAESMVGPAFRAGSTVSLSPAQLESLRDEGWACPELSGMGFHVVSAQATMLNGNPAVEIRLESNGHYATIVEEHLPANGSGPGRSRSAQLSVTQGIPWKAVYTMPAAVISYASDLPADSADDAVPEIVRAGESMALISADEDPEAWYKRVLRGLQTLLRPAGLGAAPQTR</sequence>
<accession>A1R8C9</accession>
<proteinExistence type="predicted"/>
<dbReference type="AlphaFoldDB" id="A1R8C9"/>
<gene>
    <name evidence="2" type="ordered locus">AAur_2779</name>
</gene>
<keyword evidence="1" id="KW-1133">Transmembrane helix</keyword>
<protein>
    <recommendedName>
        <fullName evidence="4">Anti-sigma factor</fullName>
    </recommendedName>
</protein>
<evidence type="ECO:0000313" key="3">
    <source>
        <dbReference type="Proteomes" id="UP000000637"/>
    </source>
</evidence>
<dbReference type="Proteomes" id="UP000000637">
    <property type="component" value="Chromosome"/>
</dbReference>
<keyword evidence="1" id="KW-0812">Transmembrane</keyword>
<dbReference type="STRING" id="290340.AAur_2779"/>
<evidence type="ECO:0000313" key="2">
    <source>
        <dbReference type="EMBL" id="ABM07279.1"/>
    </source>
</evidence>
<evidence type="ECO:0000256" key="1">
    <source>
        <dbReference type="SAM" id="Phobius"/>
    </source>
</evidence>
<dbReference type="HOGENOM" id="CLU_066386_0_0_11"/>
<evidence type="ECO:0008006" key="4">
    <source>
        <dbReference type="Google" id="ProtNLM"/>
    </source>
</evidence>
<feature type="transmembrane region" description="Helical" evidence="1">
    <location>
        <begin position="98"/>
        <end position="121"/>
    </location>
</feature>
<keyword evidence="3" id="KW-1185">Reference proteome</keyword>
<name>A1R8C9_PAEAT</name>
<reference evidence="2 3" key="1">
    <citation type="journal article" date="2006" name="PLoS Genet.">
        <title>Secrets of soil survival revealed by the genome sequence of Arthrobacter aurescens TC1.</title>
        <authorList>
            <person name="Mongodin E.F."/>
            <person name="Shapir N."/>
            <person name="Daugherty S.C."/>
            <person name="DeBoy R.T."/>
            <person name="Emerson J.B."/>
            <person name="Shvartzbeyn A."/>
            <person name="Radune D."/>
            <person name="Vamathevan J."/>
            <person name="Riggs F."/>
            <person name="Grinberg V."/>
            <person name="Khouri H."/>
            <person name="Wackett L.P."/>
            <person name="Nelson K.E."/>
            <person name="Sadowsky M.J."/>
        </authorList>
    </citation>
    <scope>NUCLEOTIDE SEQUENCE [LARGE SCALE GENOMIC DNA]</scope>
    <source>
        <strain evidence="2 3">TC1</strain>
    </source>
</reference>
<dbReference type="KEGG" id="aau:AAur_2779"/>